<evidence type="ECO:0000313" key="3">
    <source>
        <dbReference type="EMBL" id="GAO12854.1"/>
    </source>
</evidence>
<keyword evidence="2" id="KW-1133">Transmembrane helix</keyword>
<reference evidence="4" key="1">
    <citation type="submission" date="2014-09" db="EMBL/GenBank/DDBJ databases">
        <title>Whole genome shotgun sequence of Streptomyces sp. NBRC 110027.</title>
        <authorList>
            <person name="Komaki H."/>
            <person name="Ichikawa N."/>
            <person name="Katano-Makiyama Y."/>
            <person name="Hosoyama A."/>
            <person name="Hashimoto M."/>
            <person name="Uohara A."/>
            <person name="Kitahashi Y."/>
            <person name="Ohji S."/>
            <person name="Kimura A."/>
            <person name="Yamazoe A."/>
            <person name="Igarashi Y."/>
            <person name="Fujita N."/>
        </authorList>
    </citation>
    <scope>NUCLEOTIDE SEQUENCE [LARGE SCALE GENOMIC DNA]</scope>
    <source>
        <strain evidence="4">NBRC 110027</strain>
    </source>
</reference>
<keyword evidence="4" id="KW-1185">Reference proteome</keyword>
<sequence>MIVILGVILLIAAVVVGVAAVVTNMGSAHELTAAFKVFGYHMTGSTGMLFLFGAIIGAVAVLGLSLLLGGMRRTTRKKHAMRQALKGERHDAAVARSTDHEGRVDHPDTRSDLGTAARQDGTSPRDGRPDRDGHRRKRHLFGHRPAQR</sequence>
<feature type="compositionally biased region" description="Basic residues" evidence="1">
    <location>
        <begin position="134"/>
        <end position="148"/>
    </location>
</feature>
<dbReference type="OrthoDB" id="4314187at2"/>
<keyword evidence="2" id="KW-0812">Transmembrane</keyword>
<name>A0A0P4RHW0_9ACTN</name>
<evidence type="ECO:0008006" key="5">
    <source>
        <dbReference type="Google" id="ProtNLM"/>
    </source>
</evidence>
<feature type="compositionally biased region" description="Basic and acidic residues" evidence="1">
    <location>
        <begin position="123"/>
        <end position="133"/>
    </location>
</feature>
<dbReference type="AlphaFoldDB" id="A0A0P4RHW0"/>
<dbReference type="Proteomes" id="UP000048965">
    <property type="component" value="Unassembled WGS sequence"/>
</dbReference>
<protein>
    <recommendedName>
        <fullName evidence="5">Lipopolysaccharide assembly protein A domain-containing protein</fullName>
    </recommendedName>
</protein>
<accession>A0A0P4RHW0</accession>
<keyword evidence="2" id="KW-0472">Membrane</keyword>
<gene>
    <name evidence="3" type="ORF">TPA0598_13_00380</name>
</gene>
<feature type="compositionally biased region" description="Basic and acidic residues" evidence="1">
    <location>
        <begin position="85"/>
        <end position="111"/>
    </location>
</feature>
<proteinExistence type="predicted"/>
<feature type="region of interest" description="Disordered" evidence="1">
    <location>
        <begin position="77"/>
        <end position="148"/>
    </location>
</feature>
<comment type="caution">
    <text evidence="3">The sequence shown here is derived from an EMBL/GenBank/DDBJ whole genome shotgun (WGS) entry which is preliminary data.</text>
</comment>
<dbReference type="RefSeq" id="WP_063770851.1">
    <property type="nucleotide sequence ID" value="NZ_BBNO01000013.1"/>
</dbReference>
<dbReference type="EMBL" id="BBNO01000013">
    <property type="protein sequence ID" value="GAO12854.1"/>
    <property type="molecule type" value="Genomic_DNA"/>
</dbReference>
<evidence type="ECO:0000313" key="4">
    <source>
        <dbReference type="Proteomes" id="UP000048965"/>
    </source>
</evidence>
<organism evidence="3 4">
    <name type="scientific">Streptomyces lydicamycinicus</name>
    <dbReference type="NCBI Taxonomy" id="1546107"/>
    <lineage>
        <taxon>Bacteria</taxon>
        <taxon>Bacillati</taxon>
        <taxon>Actinomycetota</taxon>
        <taxon>Actinomycetes</taxon>
        <taxon>Kitasatosporales</taxon>
        <taxon>Streptomycetaceae</taxon>
        <taxon>Streptomyces</taxon>
    </lineage>
</organism>
<reference evidence="3 4" key="2">
    <citation type="journal article" date="2015" name="Stand. Genomic Sci.">
        <title>Draft genome sequence of marine-derived Streptomyces sp. TP-A0598, a producer of anti-MRSA antibiotic lydicamycins.</title>
        <authorList>
            <person name="Komaki H."/>
            <person name="Ichikawa N."/>
            <person name="Hosoyama A."/>
            <person name="Fujita N."/>
            <person name="Igarashi Y."/>
        </authorList>
    </citation>
    <scope>NUCLEOTIDE SEQUENCE [LARGE SCALE GENOMIC DNA]</scope>
    <source>
        <strain evidence="3 4">NBRC 110027</strain>
    </source>
</reference>
<evidence type="ECO:0000256" key="1">
    <source>
        <dbReference type="SAM" id="MobiDB-lite"/>
    </source>
</evidence>
<evidence type="ECO:0000256" key="2">
    <source>
        <dbReference type="SAM" id="Phobius"/>
    </source>
</evidence>
<feature type="transmembrane region" description="Helical" evidence="2">
    <location>
        <begin position="48"/>
        <end position="68"/>
    </location>
</feature>